<dbReference type="RefSeq" id="WP_193952968.1">
    <property type="nucleotide sequence ID" value="NZ_JADEYS010000007.1"/>
</dbReference>
<evidence type="ECO:0000313" key="3">
    <source>
        <dbReference type="Proteomes" id="UP000640333"/>
    </source>
</evidence>
<evidence type="ECO:0000313" key="2">
    <source>
        <dbReference type="EMBL" id="MBE9397423.1"/>
    </source>
</evidence>
<proteinExistence type="predicted"/>
<organism evidence="2 3">
    <name type="scientific">Pontibacterium sinense</name>
    <dbReference type="NCBI Taxonomy" id="2781979"/>
    <lineage>
        <taxon>Bacteria</taxon>
        <taxon>Pseudomonadati</taxon>
        <taxon>Pseudomonadota</taxon>
        <taxon>Gammaproteobacteria</taxon>
        <taxon>Oceanospirillales</taxon>
        <taxon>Oceanospirillaceae</taxon>
        <taxon>Pontibacterium</taxon>
    </lineage>
</organism>
<accession>A0A8J7FJN8</accession>
<keyword evidence="1" id="KW-1133">Transmembrane helix</keyword>
<dbReference type="EMBL" id="JADEYS010000007">
    <property type="protein sequence ID" value="MBE9397423.1"/>
    <property type="molecule type" value="Genomic_DNA"/>
</dbReference>
<keyword evidence="1" id="KW-0812">Transmembrane</keyword>
<reference evidence="2" key="1">
    <citation type="submission" date="2020-10" db="EMBL/GenBank/DDBJ databases">
        <title>Bacterium isolated from coastal waters sediment.</title>
        <authorList>
            <person name="Chen R.-J."/>
            <person name="Lu D.-C."/>
            <person name="Zhu K.-L."/>
            <person name="Du Z.-J."/>
        </authorList>
    </citation>
    <scope>NUCLEOTIDE SEQUENCE</scope>
    <source>
        <strain evidence="2">N1Y112</strain>
    </source>
</reference>
<name>A0A8J7FJN8_9GAMM</name>
<evidence type="ECO:0000256" key="1">
    <source>
        <dbReference type="SAM" id="Phobius"/>
    </source>
</evidence>
<feature type="transmembrane region" description="Helical" evidence="1">
    <location>
        <begin position="6"/>
        <end position="24"/>
    </location>
</feature>
<protein>
    <submittedName>
        <fullName evidence="2">Uncharacterized protein</fullName>
    </submittedName>
</protein>
<dbReference type="AlphaFoldDB" id="A0A8J7FJN8"/>
<dbReference type="Proteomes" id="UP000640333">
    <property type="component" value="Unassembled WGS sequence"/>
</dbReference>
<keyword evidence="1" id="KW-0472">Membrane</keyword>
<gene>
    <name evidence="2" type="ORF">IOQ59_09130</name>
</gene>
<keyword evidence="3" id="KW-1185">Reference proteome</keyword>
<comment type="caution">
    <text evidence="2">The sequence shown here is derived from an EMBL/GenBank/DDBJ whole genome shotgun (WGS) entry which is preliminary data.</text>
</comment>
<sequence length="114" mass="12633">MLRWILMLLVAGAVVLAGFVMLAIKSSAELSYQEAGGTEYNWQGAYTYCEAEGGRLPSVLELTGLLYRGALSNQQTDYWSRTGMFGYAFGANTKSKILSFDRFSDIDHVVCVRD</sequence>